<accession>A0A9Q0HZU1</accession>
<evidence type="ECO:0000256" key="9">
    <source>
        <dbReference type="SAM" id="MobiDB-lite"/>
    </source>
</evidence>
<feature type="compositionally biased region" description="Basic and acidic residues" evidence="9">
    <location>
        <begin position="441"/>
        <end position="461"/>
    </location>
</feature>
<protein>
    <recommendedName>
        <fullName evidence="13">Proton pump-interactor 1</fullName>
    </recommendedName>
</protein>
<evidence type="ECO:0000256" key="4">
    <source>
        <dbReference type="ARBA" id="ARBA00022989"/>
    </source>
</evidence>
<evidence type="ECO:0000256" key="6">
    <source>
        <dbReference type="ARBA" id="ARBA00023136"/>
    </source>
</evidence>
<evidence type="ECO:0000256" key="3">
    <source>
        <dbReference type="ARBA" id="ARBA00022692"/>
    </source>
</evidence>
<keyword evidence="5 8" id="KW-0175">Coiled coil</keyword>
<keyword evidence="4 10" id="KW-1133">Transmembrane helix</keyword>
<reference evidence="11" key="1">
    <citation type="journal article" date="2022" name="Cell">
        <title>Repeat-based holocentromeres influence genome architecture and karyotype evolution.</title>
        <authorList>
            <person name="Hofstatter P.G."/>
            <person name="Thangavel G."/>
            <person name="Lux T."/>
            <person name="Neumann P."/>
            <person name="Vondrak T."/>
            <person name="Novak P."/>
            <person name="Zhang M."/>
            <person name="Costa L."/>
            <person name="Castellani M."/>
            <person name="Scott A."/>
            <person name="Toegelov H."/>
            <person name="Fuchs J."/>
            <person name="Mata-Sucre Y."/>
            <person name="Dias Y."/>
            <person name="Vanzela A.L.L."/>
            <person name="Huettel B."/>
            <person name="Almeida C.C.S."/>
            <person name="Simkova H."/>
            <person name="Souza G."/>
            <person name="Pedrosa-Harand A."/>
            <person name="Macas J."/>
            <person name="Mayer K.F.X."/>
            <person name="Houben A."/>
            <person name="Marques A."/>
        </authorList>
    </citation>
    <scope>NUCLEOTIDE SEQUENCE</scope>
    <source>
        <strain evidence="11">RhyBre1mFocal</strain>
    </source>
</reference>
<feature type="transmembrane region" description="Helical" evidence="10">
    <location>
        <begin position="591"/>
        <end position="615"/>
    </location>
</feature>
<evidence type="ECO:0000256" key="2">
    <source>
        <dbReference type="ARBA" id="ARBA00022475"/>
    </source>
</evidence>
<evidence type="ECO:0000313" key="11">
    <source>
        <dbReference type="EMBL" id="KAJ1704487.1"/>
    </source>
</evidence>
<dbReference type="Gene3D" id="1.10.287.1490">
    <property type="match status" value="1"/>
</dbReference>
<evidence type="ECO:0000256" key="8">
    <source>
        <dbReference type="SAM" id="Coils"/>
    </source>
</evidence>
<comment type="similarity">
    <text evidence="7">Belongs to the plant Proton pump-interactor protein family.</text>
</comment>
<dbReference type="Proteomes" id="UP001151287">
    <property type="component" value="Unassembled WGS sequence"/>
</dbReference>
<feature type="compositionally biased region" description="Basic and acidic residues" evidence="9">
    <location>
        <begin position="378"/>
        <end position="388"/>
    </location>
</feature>
<organism evidence="11 12">
    <name type="scientific">Rhynchospora breviuscula</name>
    <dbReference type="NCBI Taxonomy" id="2022672"/>
    <lineage>
        <taxon>Eukaryota</taxon>
        <taxon>Viridiplantae</taxon>
        <taxon>Streptophyta</taxon>
        <taxon>Embryophyta</taxon>
        <taxon>Tracheophyta</taxon>
        <taxon>Spermatophyta</taxon>
        <taxon>Magnoliopsida</taxon>
        <taxon>Liliopsida</taxon>
        <taxon>Poales</taxon>
        <taxon>Cyperaceae</taxon>
        <taxon>Cyperoideae</taxon>
        <taxon>Rhynchosporeae</taxon>
        <taxon>Rhynchospora</taxon>
    </lineage>
</organism>
<dbReference type="AlphaFoldDB" id="A0A9Q0HZU1"/>
<evidence type="ECO:0000256" key="7">
    <source>
        <dbReference type="ARBA" id="ARBA00038080"/>
    </source>
</evidence>
<dbReference type="PANTHER" id="PTHR32219:SF2">
    <property type="entry name" value="PROTON PUMP-INTERACTOR 1"/>
    <property type="match status" value="1"/>
</dbReference>
<feature type="region of interest" description="Disordered" evidence="9">
    <location>
        <begin position="378"/>
        <end position="461"/>
    </location>
</feature>
<name>A0A9Q0HZU1_9POAL</name>
<comment type="caution">
    <text evidence="11">The sequence shown here is derived from an EMBL/GenBank/DDBJ whole genome shotgun (WGS) entry which is preliminary data.</text>
</comment>
<feature type="compositionally biased region" description="Pro residues" evidence="9">
    <location>
        <begin position="401"/>
        <end position="413"/>
    </location>
</feature>
<dbReference type="OrthoDB" id="2195113at2759"/>
<proteinExistence type="inferred from homology"/>
<keyword evidence="12" id="KW-1185">Reference proteome</keyword>
<dbReference type="InterPro" id="IPR055282">
    <property type="entry name" value="PPI1-4"/>
</dbReference>
<feature type="coiled-coil region" evidence="8">
    <location>
        <begin position="239"/>
        <end position="301"/>
    </location>
</feature>
<gene>
    <name evidence="11" type="ORF">LUZ63_004266</name>
</gene>
<evidence type="ECO:0008006" key="13">
    <source>
        <dbReference type="Google" id="ProtNLM"/>
    </source>
</evidence>
<keyword evidence="3 10" id="KW-0812">Transmembrane</keyword>
<dbReference type="EMBL" id="JAMQYH010000001">
    <property type="protein sequence ID" value="KAJ1704487.1"/>
    <property type="molecule type" value="Genomic_DNA"/>
</dbReference>
<evidence type="ECO:0000256" key="1">
    <source>
        <dbReference type="ARBA" id="ARBA00004162"/>
    </source>
</evidence>
<feature type="compositionally biased region" description="Acidic residues" evidence="9">
    <location>
        <begin position="535"/>
        <end position="544"/>
    </location>
</feature>
<feature type="region of interest" description="Disordered" evidence="9">
    <location>
        <begin position="1"/>
        <end position="74"/>
    </location>
</feature>
<feature type="compositionally biased region" description="Basic and acidic residues" evidence="9">
    <location>
        <begin position="417"/>
        <end position="432"/>
    </location>
</feature>
<evidence type="ECO:0000256" key="10">
    <source>
        <dbReference type="SAM" id="Phobius"/>
    </source>
</evidence>
<evidence type="ECO:0000313" key="12">
    <source>
        <dbReference type="Proteomes" id="UP001151287"/>
    </source>
</evidence>
<dbReference type="GO" id="GO:0005886">
    <property type="term" value="C:plasma membrane"/>
    <property type="evidence" value="ECO:0007669"/>
    <property type="project" value="UniProtKB-SubCell"/>
</dbReference>
<comment type="subcellular location">
    <subcellularLocation>
        <location evidence="1">Cell membrane</location>
        <topology evidence="1">Single-pass membrane protein</topology>
    </subcellularLocation>
</comment>
<dbReference type="PANTHER" id="PTHR32219">
    <property type="entry name" value="RNA-BINDING PROTEIN YLMH-RELATED"/>
    <property type="match status" value="1"/>
</dbReference>
<evidence type="ECO:0000256" key="5">
    <source>
        <dbReference type="ARBA" id="ARBA00023054"/>
    </source>
</evidence>
<feature type="compositionally biased region" description="Polar residues" evidence="9">
    <location>
        <begin position="25"/>
        <end position="41"/>
    </location>
</feature>
<feature type="compositionally biased region" description="Basic and acidic residues" evidence="9">
    <location>
        <begin position="486"/>
        <end position="505"/>
    </location>
</feature>
<keyword evidence="6 10" id="KW-0472">Membrane</keyword>
<feature type="compositionally biased region" description="Basic and acidic residues" evidence="9">
    <location>
        <begin position="44"/>
        <end position="54"/>
    </location>
</feature>
<feature type="region of interest" description="Disordered" evidence="9">
    <location>
        <begin position="486"/>
        <end position="571"/>
    </location>
</feature>
<keyword evidence="2" id="KW-1003">Cell membrane</keyword>
<sequence length="627" mass="70691">MGMEIEATKAAQGEETLISDKENKATTTTSIPSRDNSNPTALSADKETAKKEGGSEVSKSAILPPKDATDEWGAPKQTYTFYFAKIRMIEDPKIKTKLDQLHKTINNNKAQKSKLLSQLADKRKERNEIISQLKPLTEKVKEFNRVLTEKRTAMEPLRDELGKIRNETNAIKEKGIGLCTSVKELDDRLKSLEYRMSHESMSLDEEKRLMKEIKQLEGTRGRVIANEASRAKLDHDTEKDALQDKVKLIGADMDEVRKEREAIRAKIKPLEDQKTPVDAAIKLLDDQLSDLNEKNKKAYDSIVDLNNGKESLNMVFTENRKTLTQAKVLASKKDIAALEALASTEMEKFMGQWAKKAFRADYEKRILSSLDQRYLSRDGRIRNPDEKPIIAPEPAKAAEPEPTPVPTPLPKPTPSKHSKEKEAIAKAEEVKAKGTTNLEVETGKEREKEKEKEKEKVDLEKLKKLKREEEIAKNKMALERKKKLAEKKLAKAEAKAFKEAEEKLKKKEKKSKKKDAMIAAEGSEDAAEGEPNSVDPEEPEESKDESDSIPAKAKPQKESAGTVVRQRGGAKKVKSQLPRAILRKKKAHSYWLSWAPLSAVVLLVLTVLLGCAYYFKYYYLASEKIKA</sequence>